<feature type="domain" description="Purine catabolism PurC-like" evidence="2">
    <location>
        <begin position="6"/>
        <end position="125"/>
    </location>
</feature>
<dbReference type="AlphaFoldDB" id="A0A942YZI9"/>
<accession>A0A942YZI9</accession>
<dbReference type="EMBL" id="JAGYPF010000006">
    <property type="protein sequence ID" value="MBS4216166.1"/>
    <property type="molecule type" value="Genomic_DNA"/>
</dbReference>
<evidence type="ECO:0000259" key="3">
    <source>
        <dbReference type="Pfam" id="PF13556"/>
    </source>
</evidence>
<dbReference type="Proteomes" id="UP000679749">
    <property type="component" value="Unassembled WGS sequence"/>
</dbReference>
<dbReference type="Gene3D" id="3.30.450.40">
    <property type="match status" value="1"/>
</dbReference>
<protein>
    <submittedName>
        <fullName evidence="5">PucR family transcriptional regulator ligand-binding domain-containing protein</fullName>
    </submittedName>
</protein>
<evidence type="ECO:0000259" key="4">
    <source>
        <dbReference type="Pfam" id="PF17853"/>
    </source>
</evidence>
<evidence type="ECO:0000259" key="2">
    <source>
        <dbReference type="Pfam" id="PF07905"/>
    </source>
</evidence>
<proteinExistence type="inferred from homology"/>
<dbReference type="RefSeq" id="WP_213120697.1">
    <property type="nucleotide sequence ID" value="NZ_JAGYPF010000006.1"/>
</dbReference>
<dbReference type="InterPro" id="IPR025736">
    <property type="entry name" value="PucR_C-HTH_dom"/>
</dbReference>
<comment type="similarity">
    <text evidence="1">Belongs to the CdaR family.</text>
</comment>
<dbReference type="Gene3D" id="1.10.10.2840">
    <property type="entry name" value="PucR C-terminal helix-turn-helix domain"/>
    <property type="match status" value="1"/>
</dbReference>
<dbReference type="InterPro" id="IPR012914">
    <property type="entry name" value="PucR_dom"/>
</dbReference>
<evidence type="ECO:0000256" key="1">
    <source>
        <dbReference type="ARBA" id="ARBA00006754"/>
    </source>
</evidence>
<dbReference type="Pfam" id="PF17853">
    <property type="entry name" value="GGDEF_2"/>
    <property type="match status" value="1"/>
</dbReference>
<comment type="caution">
    <text evidence="5">The sequence shown here is derived from an EMBL/GenBank/DDBJ whole genome shotgun (WGS) entry which is preliminary data.</text>
</comment>
<organism evidence="5 6">
    <name type="scientific">Neobacillus rhizophilus</name>
    <dbReference type="NCBI Taxonomy" id="2833579"/>
    <lineage>
        <taxon>Bacteria</taxon>
        <taxon>Bacillati</taxon>
        <taxon>Bacillota</taxon>
        <taxon>Bacilli</taxon>
        <taxon>Bacillales</taxon>
        <taxon>Bacillaceae</taxon>
        <taxon>Neobacillus</taxon>
    </lineage>
</organism>
<evidence type="ECO:0000313" key="6">
    <source>
        <dbReference type="Proteomes" id="UP000679749"/>
    </source>
</evidence>
<reference evidence="5" key="1">
    <citation type="submission" date="2021-05" db="EMBL/GenBank/DDBJ databases">
        <title>Novel Bacillus species.</title>
        <authorList>
            <person name="Liu G."/>
        </authorList>
    </citation>
    <scope>NUCLEOTIDE SEQUENCE</scope>
    <source>
        <strain evidence="5">FJAT-49825</strain>
    </source>
</reference>
<gene>
    <name evidence="5" type="ORF">KHA99_27460</name>
</gene>
<dbReference type="Pfam" id="PF13556">
    <property type="entry name" value="HTH_30"/>
    <property type="match status" value="1"/>
</dbReference>
<feature type="domain" description="CdaR GGDEF-like" evidence="4">
    <location>
        <begin position="336"/>
        <end position="422"/>
    </location>
</feature>
<dbReference type="InterPro" id="IPR041522">
    <property type="entry name" value="CdaR_GGDEF"/>
</dbReference>
<dbReference type="InterPro" id="IPR042070">
    <property type="entry name" value="PucR_C-HTH_sf"/>
</dbReference>
<name>A0A942YZI9_9BACI</name>
<dbReference type="InterPro" id="IPR029016">
    <property type="entry name" value="GAF-like_dom_sf"/>
</dbReference>
<feature type="domain" description="PucR C-terminal helix-turn-helix" evidence="3">
    <location>
        <begin position="478"/>
        <end position="533"/>
    </location>
</feature>
<dbReference type="InterPro" id="IPR051448">
    <property type="entry name" value="CdaR-like_regulators"/>
</dbReference>
<sequence length="548" mass="62600">MITVKEALQLPQLSSITVRSGHKGLYRRVRWSHAFEYDDVQHFLEGGELLLTSGQSWPKEKELEDKLLEGYLRYQISGILFATGRYLTECPPAALEFGEKYAIPVLEAPYHVPFVKITHAIHIEIMNRKIRKRELAAQLPIKLAKELGETTSRIKVCELLSEHLKCPVVITDSENKVLEQAVPNETSINLSKVLSPLIPIFQKGLSDCLLDDRPIETQVQVISEQTKTFVVPLQIEGDIWGALWILPSGKDLTEEQVPILEFAAALLIDQVLHNKETELKNRQLRLELLEFLIENPQEAPAIMEEKVQELGFLRGTNWLAGLILFDENKHGPQEREEMDKLLDECEQWIEDTAEVDGLCEIYENQFVLILSFSGDQIRIEGELKRLQNNINKSCPKSTPVLILGETKPRVSSLAESYREAKALVPIVLYKSQTEGPYFAGRFRRELLIYGGLSLDKAEQLRNLILPKELLTERGFIFYETLKCLASLEYNRESAAKAMHIHRNTLRYRIERIEELIGDSLSSTSCQFWIKVALDLESLSNQAVVNDRK</sequence>
<dbReference type="Pfam" id="PF07905">
    <property type="entry name" value="PucR"/>
    <property type="match status" value="1"/>
</dbReference>
<dbReference type="PANTHER" id="PTHR33744">
    <property type="entry name" value="CARBOHYDRATE DIACID REGULATOR"/>
    <property type="match status" value="1"/>
</dbReference>
<evidence type="ECO:0000313" key="5">
    <source>
        <dbReference type="EMBL" id="MBS4216166.1"/>
    </source>
</evidence>
<keyword evidence="6" id="KW-1185">Reference proteome</keyword>